<comment type="subcellular location">
    <subcellularLocation>
        <location evidence="1">Cell membrane</location>
        <topology evidence="1">Multi-pass membrane protein</topology>
    </subcellularLocation>
</comment>
<sequence length="414" mass="42758">MHPPVSTTATTPPAPSSAVPRAQTRWTEFALALGGFAIGTSEFSIMGLLPDVARELHVSVPKAGHLISAYALGVMVGAPVLAVACAKLPRHRALLGLMAALALGNIASAVARSYESLLVLRFLSGFPHGTFFGMAALVVADLAGPAVRARAVGRLMLGLTIACVVGSPLATGIGQYASWRTAYLLIGGIAACAWLLTLLNIPRTAAVEGASPLRELGALRRVQVWLTLGVGSVGFGGLFAVYTYITPTMTELAGLRVTLVPFVLSGVGLGMVVGNLVGASFADRSLPKTIVAALLWNVLTLLSFWLTARNPWAASLSAFALGMGFALVPGLQTRLMDVAADAQTLAASLNHSAFNLANALGAWFGGLVISAGFGWNATGVVGAAMAMGGLTFFAVSMALERRSVAVAQRNEFTM</sequence>
<feature type="transmembrane region" description="Helical" evidence="6">
    <location>
        <begin position="352"/>
        <end position="373"/>
    </location>
</feature>
<dbReference type="OrthoDB" id="9788453at2"/>
<dbReference type="STRING" id="83449.BON30_00695"/>
<dbReference type="SUPFAM" id="SSF103473">
    <property type="entry name" value="MFS general substrate transporter"/>
    <property type="match status" value="1"/>
</dbReference>
<dbReference type="InterPro" id="IPR050189">
    <property type="entry name" value="MFS_Efflux_Transporters"/>
</dbReference>
<feature type="transmembrane region" description="Helical" evidence="6">
    <location>
        <begin position="257"/>
        <end position="277"/>
    </location>
</feature>
<dbReference type="InterPro" id="IPR011701">
    <property type="entry name" value="MFS"/>
</dbReference>
<feature type="transmembrane region" description="Helical" evidence="6">
    <location>
        <begin position="29"/>
        <end position="49"/>
    </location>
</feature>
<dbReference type="PROSITE" id="PS50850">
    <property type="entry name" value="MFS"/>
    <property type="match status" value="1"/>
</dbReference>
<feature type="transmembrane region" description="Helical" evidence="6">
    <location>
        <begin position="182"/>
        <end position="201"/>
    </location>
</feature>
<evidence type="ECO:0000313" key="8">
    <source>
        <dbReference type="EMBL" id="OJH41793.1"/>
    </source>
</evidence>
<organism evidence="8 9">
    <name type="scientific">Cystobacter ferrugineus</name>
    <dbReference type="NCBI Taxonomy" id="83449"/>
    <lineage>
        <taxon>Bacteria</taxon>
        <taxon>Pseudomonadati</taxon>
        <taxon>Myxococcota</taxon>
        <taxon>Myxococcia</taxon>
        <taxon>Myxococcales</taxon>
        <taxon>Cystobacterineae</taxon>
        <taxon>Archangiaceae</taxon>
        <taxon>Cystobacter</taxon>
    </lineage>
</organism>
<evidence type="ECO:0000259" key="7">
    <source>
        <dbReference type="PROSITE" id="PS50850"/>
    </source>
</evidence>
<feature type="transmembrane region" description="Helical" evidence="6">
    <location>
        <begin position="93"/>
        <end position="114"/>
    </location>
</feature>
<name>A0A1L9BHP8_9BACT</name>
<reference evidence="8 9" key="2">
    <citation type="submission" date="2016-12" db="EMBL/GenBank/DDBJ databases">
        <title>Draft Genome Sequence of Cystobacter ferrugineus Strain Cbfe23.</title>
        <authorList>
            <person name="Akbar S."/>
            <person name="Dowd S.E."/>
            <person name="Stevens D.C."/>
        </authorList>
    </citation>
    <scope>NUCLEOTIDE SEQUENCE [LARGE SCALE GENOMIC DNA]</scope>
    <source>
        <strain evidence="8 9">Cbfe23</strain>
    </source>
</reference>
<dbReference type="GO" id="GO:0005886">
    <property type="term" value="C:plasma membrane"/>
    <property type="evidence" value="ECO:0007669"/>
    <property type="project" value="UniProtKB-SubCell"/>
</dbReference>
<feature type="transmembrane region" description="Helical" evidence="6">
    <location>
        <begin position="69"/>
        <end position="86"/>
    </location>
</feature>
<dbReference type="Pfam" id="PF07690">
    <property type="entry name" value="MFS_1"/>
    <property type="match status" value="1"/>
</dbReference>
<dbReference type="Proteomes" id="UP000182229">
    <property type="component" value="Unassembled WGS sequence"/>
</dbReference>
<keyword evidence="3 6" id="KW-0812">Transmembrane</keyword>
<feature type="transmembrane region" description="Helical" evidence="6">
    <location>
        <begin position="222"/>
        <end position="245"/>
    </location>
</feature>
<keyword evidence="9" id="KW-1185">Reference proteome</keyword>
<evidence type="ECO:0000256" key="5">
    <source>
        <dbReference type="ARBA" id="ARBA00023136"/>
    </source>
</evidence>
<feature type="transmembrane region" description="Helical" evidence="6">
    <location>
        <begin position="126"/>
        <end position="143"/>
    </location>
</feature>
<evidence type="ECO:0000256" key="4">
    <source>
        <dbReference type="ARBA" id="ARBA00022989"/>
    </source>
</evidence>
<evidence type="ECO:0000256" key="1">
    <source>
        <dbReference type="ARBA" id="ARBA00004651"/>
    </source>
</evidence>
<dbReference type="Gene3D" id="1.20.1250.20">
    <property type="entry name" value="MFS general substrate transporter like domains"/>
    <property type="match status" value="2"/>
</dbReference>
<dbReference type="GO" id="GO:0022857">
    <property type="term" value="F:transmembrane transporter activity"/>
    <property type="evidence" value="ECO:0007669"/>
    <property type="project" value="InterPro"/>
</dbReference>
<dbReference type="InterPro" id="IPR036259">
    <property type="entry name" value="MFS_trans_sf"/>
</dbReference>
<feature type="transmembrane region" description="Helical" evidence="6">
    <location>
        <begin position="289"/>
        <end position="306"/>
    </location>
</feature>
<dbReference type="PANTHER" id="PTHR43124:SF3">
    <property type="entry name" value="CHLORAMPHENICOL EFFLUX PUMP RV0191"/>
    <property type="match status" value="1"/>
</dbReference>
<gene>
    <name evidence="8" type="ORF">BON30_00695</name>
</gene>
<dbReference type="PANTHER" id="PTHR43124">
    <property type="entry name" value="PURINE EFFLUX PUMP PBUE"/>
    <property type="match status" value="1"/>
</dbReference>
<keyword evidence="2" id="KW-1003">Cell membrane</keyword>
<keyword evidence="4 6" id="KW-1133">Transmembrane helix</keyword>
<dbReference type="InterPro" id="IPR020846">
    <property type="entry name" value="MFS_dom"/>
</dbReference>
<accession>A0A1L9BHP8</accession>
<keyword evidence="5 6" id="KW-0472">Membrane</keyword>
<dbReference type="RefSeq" id="WP_071895874.1">
    <property type="nucleotide sequence ID" value="NZ_MPIN01000001.1"/>
</dbReference>
<proteinExistence type="predicted"/>
<feature type="transmembrane region" description="Helical" evidence="6">
    <location>
        <begin position="312"/>
        <end position="331"/>
    </location>
</feature>
<feature type="transmembrane region" description="Helical" evidence="6">
    <location>
        <begin position="379"/>
        <end position="399"/>
    </location>
</feature>
<dbReference type="CDD" id="cd17324">
    <property type="entry name" value="MFS_NepI_like"/>
    <property type="match status" value="1"/>
</dbReference>
<feature type="transmembrane region" description="Helical" evidence="6">
    <location>
        <begin position="155"/>
        <end position="176"/>
    </location>
</feature>
<dbReference type="AlphaFoldDB" id="A0A1L9BHP8"/>
<evidence type="ECO:0000256" key="3">
    <source>
        <dbReference type="ARBA" id="ARBA00022692"/>
    </source>
</evidence>
<dbReference type="EMBL" id="MPIN01000001">
    <property type="protein sequence ID" value="OJH41793.1"/>
    <property type="molecule type" value="Genomic_DNA"/>
</dbReference>
<evidence type="ECO:0000313" key="9">
    <source>
        <dbReference type="Proteomes" id="UP000182229"/>
    </source>
</evidence>
<protein>
    <submittedName>
        <fullName evidence="8">MFS transporter</fullName>
    </submittedName>
</protein>
<evidence type="ECO:0000256" key="6">
    <source>
        <dbReference type="SAM" id="Phobius"/>
    </source>
</evidence>
<comment type="caution">
    <text evidence="8">The sequence shown here is derived from an EMBL/GenBank/DDBJ whole genome shotgun (WGS) entry which is preliminary data.</text>
</comment>
<evidence type="ECO:0000256" key="2">
    <source>
        <dbReference type="ARBA" id="ARBA00022475"/>
    </source>
</evidence>
<reference evidence="9" key="1">
    <citation type="submission" date="2016-11" db="EMBL/GenBank/DDBJ databases">
        <authorList>
            <person name="Shukria A."/>
            <person name="Stevens D.C."/>
        </authorList>
    </citation>
    <scope>NUCLEOTIDE SEQUENCE [LARGE SCALE GENOMIC DNA]</scope>
    <source>
        <strain evidence="9">Cbfe23</strain>
    </source>
</reference>
<feature type="domain" description="Major facilitator superfamily (MFS) profile" evidence="7">
    <location>
        <begin position="27"/>
        <end position="401"/>
    </location>
</feature>